<evidence type="ECO:0000256" key="8">
    <source>
        <dbReference type="ARBA" id="ARBA00068659"/>
    </source>
</evidence>
<evidence type="ECO:0000256" key="7">
    <source>
        <dbReference type="ARBA" id="ARBA00047464"/>
    </source>
</evidence>
<dbReference type="Pfam" id="PF00745">
    <property type="entry name" value="GlutR_dimer"/>
    <property type="match status" value="1"/>
</dbReference>
<comment type="similarity">
    <text evidence="2 9 14">Belongs to the glutamyl-tRNA reductase family.</text>
</comment>
<feature type="domain" description="Quinate/shikimate 5-dehydrogenase/glutamyl-tRNA reductase" evidence="16">
    <location>
        <begin position="169"/>
        <end position="304"/>
    </location>
</feature>
<dbReference type="SUPFAM" id="SSF69075">
    <property type="entry name" value="Glutamyl tRNA-reductase dimerization domain"/>
    <property type="match status" value="1"/>
</dbReference>
<comment type="pathway">
    <text evidence="1 9 14">Porphyrin-containing compound metabolism; protoporphyrin-IX biosynthesis; 5-aminolevulinate from L-glutamyl-tRNA(Glu): step 1/2.</text>
</comment>
<evidence type="ECO:0000256" key="4">
    <source>
        <dbReference type="ARBA" id="ARBA00022857"/>
    </source>
</evidence>
<evidence type="ECO:0000256" key="9">
    <source>
        <dbReference type="HAMAP-Rule" id="MF_00087"/>
    </source>
</evidence>
<evidence type="ECO:0000256" key="5">
    <source>
        <dbReference type="ARBA" id="ARBA00023002"/>
    </source>
</evidence>
<evidence type="ECO:0000256" key="2">
    <source>
        <dbReference type="ARBA" id="ARBA00005916"/>
    </source>
</evidence>
<evidence type="ECO:0000256" key="3">
    <source>
        <dbReference type="ARBA" id="ARBA00012970"/>
    </source>
</evidence>
<dbReference type="UniPathway" id="UPA00251">
    <property type="reaction ID" value="UER00316"/>
</dbReference>
<evidence type="ECO:0000259" key="16">
    <source>
        <dbReference type="Pfam" id="PF01488"/>
    </source>
</evidence>
<keyword evidence="4 9" id="KW-0521">NADP</keyword>
<dbReference type="Pfam" id="PF01488">
    <property type="entry name" value="Shikimate_DH"/>
    <property type="match status" value="1"/>
</dbReference>
<evidence type="ECO:0000256" key="14">
    <source>
        <dbReference type="RuleBase" id="RU000584"/>
    </source>
</evidence>
<evidence type="ECO:0000313" key="18">
    <source>
        <dbReference type="EMBL" id="GGZ72555.1"/>
    </source>
</evidence>
<comment type="miscellaneous">
    <text evidence="9">During catalysis, the active site Cys acts as a nucleophile attacking the alpha-carbonyl group of tRNA-bound glutamate with the formation of a thioester intermediate between enzyme and glutamate, and the concomitant release of tRNA(Glu). The thioester intermediate is finally reduced by direct hydride transfer from NADPH, to form the product GSA.</text>
</comment>
<feature type="binding site" evidence="9 11">
    <location>
        <position position="107"/>
    </location>
    <ligand>
        <name>substrate</name>
    </ligand>
</feature>
<dbReference type="InterPro" id="IPR000343">
    <property type="entry name" value="4pyrrol_synth_GluRdtase"/>
</dbReference>
<dbReference type="GO" id="GO:0008883">
    <property type="term" value="F:glutamyl-tRNA reductase activity"/>
    <property type="evidence" value="ECO:0007669"/>
    <property type="project" value="UniProtKB-UniRule"/>
</dbReference>
<evidence type="ECO:0000259" key="15">
    <source>
        <dbReference type="Pfam" id="PF00745"/>
    </source>
</evidence>
<reference evidence="18" key="2">
    <citation type="submission" date="2020-09" db="EMBL/GenBank/DDBJ databases">
        <authorList>
            <person name="Sun Q."/>
            <person name="Kim S."/>
        </authorList>
    </citation>
    <scope>NUCLEOTIDE SEQUENCE</scope>
    <source>
        <strain evidence="18">KCTC 32337</strain>
    </source>
</reference>
<dbReference type="SUPFAM" id="SSF69742">
    <property type="entry name" value="Glutamyl tRNA-reductase catalytic, N-terminal domain"/>
    <property type="match status" value="1"/>
</dbReference>
<dbReference type="HAMAP" id="MF_00087">
    <property type="entry name" value="Glu_tRNA_reductase"/>
    <property type="match status" value="1"/>
</dbReference>
<organism evidence="18 19">
    <name type="scientific">Paraglaciecola chathamensis</name>
    <dbReference type="NCBI Taxonomy" id="368405"/>
    <lineage>
        <taxon>Bacteria</taxon>
        <taxon>Pseudomonadati</taxon>
        <taxon>Pseudomonadota</taxon>
        <taxon>Gammaproteobacteria</taxon>
        <taxon>Alteromonadales</taxon>
        <taxon>Alteromonadaceae</taxon>
        <taxon>Paraglaciecola</taxon>
    </lineage>
</organism>
<evidence type="ECO:0000256" key="10">
    <source>
        <dbReference type="PIRSR" id="PIRSR000445-1"/>
    </source>
</evidence>
<dbReference type="PANTHER" id="PTHR43013">
    <property type="entry name" value="GLUTAMYL-TRNA REDUCTASE"/>
    <property type="match status" value="1"/>
</dbReference>
<feature type="binding site" evidence="9 11">
    <location>
        <begin position="112"/>
        <end position="114"/>
    </location>
    <ligand>
        <name>substrate</name>
    </ligand>
</feature>
<name>A0A8H9ICQ0_9ALTE</name>
<dbReference type="SUPFAM" id="SSF51735">
    <property type="entry name" value="NAD(P)-binding Rossmann-fold domains"/>
    <property type="match status" value="1"/>
</dbReference>
<feature type="site" description="Important for activity" evidence="9 13">
    <location>
        <position position="97"/>
    </location>
</feature>
<feature type="binding site" evidence="9 11">
    <location>
        <begin position="49"/>
        <end position="52"/>
    </location>
    <ligand>
        <name>substrate</name>
    </ligand>
</feature>
<feature type="domain" description="Glutamyl-tRNA reductase N-terminal" evidence="17">
    <location>
        <begin position="7"/>
        <end position="154"/>
    </location>
</feature>
<dbReference type="Gene3D" id="3.40.50.720">
    <property type="entry name" value="NAD(P)-binding Rossmann-like Domain"/>
    <property type="match status" value="1"/>
</dbReference>
<evidence type="ECO:0000256" key="6">
    <source>
        <dbReference type="ARBA" id="ARBA00023244"/>
    </source>
</evidence>
<dbReference type="RefSeq" id="WP_191866671.1">
    <property type="nucleotide sequence ID" value="NZ_BMZC01000010.1"/>
</dbReference>
<dbReference type="FunFam" id="3.30.460.30:FF:000001">
    <property type="entry name" value="Glutamyl-tRNA reductase"/>
    <property type="match status" value="1"/>
</dbReference>
<keyword evidence="6 9" id="KW-0627">Porphyrin biosynthesis</keyword>
<dbReference type="EMBL" id="BMZC01000010">
    <property type="protein sequence ID" value="GGZ72555.1"/>
    <property type="molecule type" value="Genomic_DNA"/>
</dbReference>
<dbReference type="GO" id="GO:0050661">
    <property type="term" value="F:NADP binding"/>
    <property type="evidence" value="ECO:0007669"/>
    <property type="project" value="InterPro"/>
</dbReference>
<keyword evidence="5 9" id="KW-0560">Oxidoreductase</keyword>
<feature type="domain" description="Tetrapyrrole biosynthesis glutamyl-tRNA reductase dimerisation" evidence="15">
    <location>
        <begin position="318"/>
        <end position="413"/>
    </location>
</feature>
<comment type="catalytic activity">
    <reaction evidence="7 9 14">
        <text>(S)-4-amino-5-oxopentanoate + tRNA(Glu) + NADP(+) = L-glutamyl-tRNA(Glu) + NADPH + H(+)</text>
        <dbReference type="Rhea" id="RHEA:12344"/>
        <dbReference type="Rhea" id="RHEA-COMP:9663"/>
        <dbReference type="Rhea" id="RHEA-COMP:9680"/>
        <dbReference type="ChEBI" id="CHEBI:15378"/>
        <dbReference type="ChEBI" id="CHEBI:57501"/>
        <dbReference type="ChEBI" id="CHEBI:57783"/>
        <dbReference type="ChEBI" id="CHEBI:58349"/>
        <dbReference type="ChEBI" id="CHEBI:78442"/>
        <dbReference type="ChEBI" id="CHEBI:78520"/>
        <dbReference type="EC" id="1.2.1.70"/>
    </reaction>
</comment>
<protein>
    <recommendedName>
        <fullName evidence="8 9">Glutamyl-tRNA reductase</fullName>
        <shortName evidence="9">GluTR</shortName>
        <ecNumber evidence="3 9">1.2.1.70</ecNumber>
    </recommendedName>
</protein>
<evidence type="ECO:0000256" key="13">
    <source>
        <dbReference type="PIRSR" id="PIRSR000445-4"/>
    </source>
</evidence>
<accession>A0A8H9ICQ0</accession>
<dbReference type="PIRSF" id="PIRSF000445">
    <property type="entry name" value="4pyrrol_synth_GluRdtase"/>
    <property type="match status" value="1"/>
</dbReference>
<dbReference type="Gene3D" id="3.30.460.30">
    <property type="entry name" value="Glutamyl-tRNA reductase, N-terminal domain"/>
    <property type="match status" value="1"/>
</dbReference>
<sequence length="423" mass="46482">MTLIAFGINHKTAPVELREKVAFSPDAMVEALKSLALNTGADESVIVSTCNRTEIYAQAENLTGAALTKWLAEFHQAKADELGLNSYIYQQDDAIKHIMRVACGLDSLILGEPQILGQVKQAFVSAKDSGVIKSDFERLFQQTFSVAKRVRSETDIGSNAVSVAYASVQLAKHIFSSLKKSNVLLIGAGETIELVAKHMHEQGVESLSVANRTLARAEAIAKPLGASTLTLTQIPHHLKDADIVISSTASQLPILGKGLVERALKDRRHKPMFLVDLAVPRDIEAEVGELDDAYLYTVDDLQQIVEKNLESRQHAALQAEQMIDQQAQQYLQWRQGQISIDVLRDFRQQSENQRDTLVAKALNQLADGKEAEQVMKELANKLTNSLIHAPTKALKKAAMQQDNKNMSLLQDALGLARANDSSK</sequence>
<dbReference type="InterPro" id="IPR015895">
    <property type="entry name" value="4pyrrol_synth_GluRdtase_N"/>
</dbReference>
<evidence type="ECO:0000256" key="11">
    <source>
        <dbReference type="PIRSR" id="PIRSR000445-2"/>
    </source>
</evidence>
<comment type="function">
    <text evidence="9">Catalyzes the NADPH-dependent reduction of glutamyl-tRNA(Glu) to glutamate 1-semialdehyde (GSA).</text>
</comment>
<evidence type="ECO:0000256" key="12">
    <source>
        <dbReference type="PIRSR" id="PIRSR000445-3"/>
    </source>
</evidence>
<dbReference type="Pfam" id="PF05201">
    <property type="entry name" value="GlutR_N"/>
    <property type="match status" value="1"/>
</dbReference>
<dbReference type="InterPro" id="IPR036453">
    <property type="entry name" value="GluRdtase_dimer_dom_sf"/>
</dbReference>
<comment type="domain">
    <text evidence="9">Possesses an unusual extended V-shaped dimeric structure with each monomer consisting of three distinct domains arranged along a curved 'spinal' alpha-helix. The N-terminal catalytic domain specifically recognizes the glutamate moiety of the substrate. The second domain is the NADPH-binding domain, and the third C-terminal domain is responsible for dimerization.</text>
</comment>
<evidence type="ECO:0000313" key="19">
    <source>
        <dbReference type="Proteomes" id="UP000622604"/>
    </source>
</evidence>
<comment type="caution">
    <text evidence="18">The sequence shown here is derived from an EMBL/GenBank/DDBJ whole genome shotgun (WGS) entry which is preliminary data.</text>
</comment>
<dbReference type="PROSITE" id="PS00747">
    <property type="entry name" value="GLUTR"/>
    <property type="match status" value="1"/>
</dbReference>
<dbReference type="PANTHER" id="PTHR43013:SF1">
    <property type="entry name" value="GLUTAMYL-TRNA REDUCTASE"/>
    <property type="match status" value="1"/>
</dbReference>
<evidence type="ECO:0000256" key="1">
    <source>
        <dbReference type="ARBA" id="ARBA00005059"/>
    </source>
</evidence>
<feature type="active site" description="Nucleophile" evidence="9 10">
    <location>
        <position position="50"/>
    </location>
</feature>
<dbReference type="EC" id="1.2.1.70" evidence="3 9"/>
<dbReference type="InterPro" id="IPR018214">
    <property type="entry name" value="GluRdtase_CS"/>
</dbReference>
<comment type="subunit">
    <text evidence="9">Homodimer.</text>
</comment>
<dbReference type="InterPro" id="IPR036291">
    <property type="entry name" value="NAD(P)-bd_dom_sf"/>
</dbReference>
<reference evidence="18" key="1">
    <citation type="journal article" date="2014" name="Int. J. Syst. Evol. Microbiol.">
        <title>Complete genome sequence of Corynebacterium casei LMG S-19264T (=DSM 44701T), isolated from a smear-ripened cheese.</title>
        <authorList>
            <consortium name="US DOE Joint Genome Institute (JGI-PGF)"/>
            <person name="Walter F."/>
            <person name="Albersmeier A."/>
            <person name="Kalinowski J."/>
            <person name="Ruckert C."/>
        </authorList>
    </citation>
    <scope>NUCLEOTIDE SEQUENCE</scope>
    <source>
        <strain evidence="18">KCTC 32337</strain>
    </source>
</reference>
<dbReference type="FunFam" id="3.40.50.720:FF:000031">
    <property type="entry name" value="Glutamyl-tRNA reductase"/>
    <property type="match status" value="1"/>
</dbReference>
<dbReference type="InterPro" id="IPR015896">
    <property type="entry name" value="4pyrrol_synth_GluRdtase_dimer"/>
</dbReference>
<proteinExistence type="inferred from homology"/>
<dbReference type="CDD" id="cd05213">
    <property type="entry name" value="NAD_bind_Glutamyl_tRNA_reduct"/>
    <property type="match status" value="1"/>
</dbReference>
<dbReference type="InterPro" id="IPR036343">
    <property type="entry name" value="GluRdtase_N_sf"/>
</dbReference>
<dbReference type="GO" id="GO:0019353">
    <property type="term" value="P:protoporphyrinogen IX biosynthetic process from glutamate"/>
    <property type="evidence" value="ECO:0007669"/>
    <property type="project" value="TreeGrafter"/>
</dbReference>
<evidence type="ECO:0000259" key="17">
    <source>
        <dbReference type="Pfam" id="PF05201"/>
    </source>
</evidence>
<feature type="binding site" evidence="9 12">
    <location>
        <begin position="187"/>
        <end position="192"/>
    </location>
    <ligand>
        <name>NADP(+)</name>
        <dbReference type="ChEBI" id="CHEBI:58349"/>
    </ligand>
</feature>
<dbReference type="Proteomes" id="UP000622604">
    <property type="component" value="Unassembled WGS sequence"/>
</dbReference>
<feature type="binding site" evidence="9 11">
    <location>
        <position position="118"/>
    </location>
    <ligand>
        <name>substrate</name>
    </ligand>
</feature>
<dbReference type="InterPro" id="IPR006151">
    <property type="entry name" value="Shikm_DH/Glu-tRNA_Rdtase"/>
</dbReference>
<dbReference type="AlphaFoldDB" id="A0A8H9ICQ0"/>
<gene>
    <name evidence="9 18" type="primary">hemA</name>
    <name evidence="18" type="ORF">GCM10011274_33570</name>
</gene>
<dbReference type="NCBIfam" id="TIGR01035">
    <property type="entry name" value="hemA"/>
    <property type="match status" value="1"/>
</dbReference>